<protein>
    <recommendedName>
        <fullName evidence="1">Heterokaryon incompatibility domain-containing protein</fullName>
    </recommendedName>
</protein>
<dbReference type="Pfam" id="PF06985">
    <property type="entry name" value="HET"/>
    <property type="match status" value="1"/>
</dbReference>
<dbReference type="PANTHER" id="PTHR24148:SF64">
    <property type="entry name" value="HETEROKARYON INCOMPATIBILITY DOMAIN-CONTAINING PROTEIN"/>
    <property type="match status" value="1"/>
</dbReference>
<evidence type="ECO:0000313" key="3">
    <source>
        <dbReference type="Proteomes" id="UP000799770"/>
    </source>
</evidence>
<dbReference type="PANTHER" id="PTHR24148">
    <property type="entry name" value="ANKYRIN REPEAT DOMAIN-CONTAINING PROTEIN 39 HOMOLOG-RELATED"/>
    <property type="match status" value="1"/>
</dbReference>
<sequence length="781" mass="88941">MAPFPKTWSLGAVGEQLEPLPNESHLSTEPLSRRALRSWLRLAHHCGTQKSHPGQSLDLLTPEHRLSYSILRDWWTARYQDGVVSAKALGELFGAEFFFKMVVPIFFGDSKHTGSQILGSELKMEAPLKELATLVRLDSEQSGMDLVESQYHKTMKELFELEFSKKTYYDPSLDYALNVDHRQRLRVVAAGLAYCQQYGWNVYLSYLHLTQTVANAGTPSSSPPKVVNPTLAQEGPVVDPCPWLEKTMDDQDNLPYYLWDIAEGRTIQTSMLLSRPSYIAISHTWGRWRKKHAPPVAVPGALWKIPENDRFQVQQLPAIIRSLVQSLPHNVDYAWLDLVCIPQDGSIIGTQEIARQAKIFQTAKYAMAWFSDLEDFQGLSCILDYLAVRMLELDPRLHPETDRCKKRALGGTIGQRCELFIGENMNAWFTSLWTLQEICLRPDMWLCAKTGCLLLANKSVPVPFSGMIALLENFRKAVVDLHFVASLHMSEEVSGVRDTVYWYARSELKPLLHLDIASLIELAETRQCTERRAEAIMSALGVTEWFSSALARNPSAYSEFEKDLVLDKYPLPFVQELARKSPKDFFAAKQRYYFEKTTRVYHPDIEQHGALLPFSKPRPSDSDLNLTVRSIGDFLRSSLVHETLWTWTIQGTGAVHMEKACVLHPRTPAMEQVLLAKMLPEFMKTSDGRLSSTWIERLNLFKSKEEKWVNLYRWIEQRSPPAYAVLIDASDTPGTKELYGSGVILECLEPGTLRMLTGFVFYDDNSSVDVTYAERVDWIVI</sequence>
<gene>
    <name evidence="2" type="ORF">BDV96DRAFT_5451</name>
</gene>
<reference evidence="2" key="1">
    <citation type="journal article" date="2020" name="Stud. Mycol.">
        <title>101 Dothideomycetes genomes: a test case for predicting lifestyles and emergence of pathogens.</title>
        <authorList>
            <person name="Haridas S."/>
            <person name="Albert R."/>
            <person name="Binder M."/>
            <person name="Bloem J."/>
            <person name="Labutti K."/>
            <person name="Salamov A."/>
            <person name="Andreopoulos B."/>
            <person name="Baker S."/>
            <person name="Barry K."/>
            <person name="Bills G."/>
            <person name="Bluhm B."/>
            <person name="Cannon C."/>
            <person name="Castanera R."/>
            <person name="Culley D."/>
            <person name="Daum C."/>
            <person name="Ezra D."/>
            <person name="Gonzalez J."/>
            <person name="Henrissat B."/>
            <person name="Kuo A."/>
            <person name="Liang C."/>
            <person name="Lipzen A."/>
            <person name="Lutzoni F."/>
            <person name="Magnuson J."/>
            <person name="Mondo S."/>
            <person name="Nolan M."/>
            <person name="Ohm R."/>
            <person name="Pangilinan J."/>
            <person name="Park H.-J."/>
            <person name="Ramirez L."/>
            <person name="Alfaro M."/>
            <person name="Sun H."/>
            <person name="Tritt A."/>
            <person name="Yoshinaga Y."/>
            <person name="Zwiers L.-H."/>
            <person name="Turgeon B."/>
            <person name="Goodwin S."/>
            <person name="Spatafora J."/>
            <person name="Crous P."/>
            <person name="Grigoriev I."/>
        </authorList>
    </citation>
    <scope>NUCLEOTIDE SEQUENCE</scope>
    <source>
        <strain evidence="2">CBS 627.86</strain>
    </source>
</reference>
<dbReference type="InterPro" id="IPR052895">
    <property type="entry name" value="HetReg/Transcr_Mod"/>
</dbReference>
<evidence type="ECO:0000259" key="1">
    <source>
        <dbReference type="Pfam" id="PF06985"/>
    </source>
</evidence>
<dbReference type="Proteomes" id="UP000799770">
    <property type="component" value="Unassembled WGS sequence"/>
</dbReference>
<dbReference type="OrthoDB" id="2157530at2759"/>
<keyword evidence="3" id="KW-1185">Reference proteome</keyword>
<feature type="domain" description="Heterokaryon incompatibility" evidence="1">
    <location>
        <begin position="278"/>
        <end position="437"/>
    </location>
</feature>
<dbReference type="EMBL" id="ML977310">
    <property type="protein sequence ID" value="KAF2122735.1"/>
    <property type="molecule type" value="Genomic_DNA"/>
</dbReference>
<accession>A0A6A5ZUI3</accession>
<dbReference type="AlphaFoldDB" id="A0A6A5ZUI3"/>
<dbReference type="InterPro" id="IPR010730">
    <property type="entry name" value="HET"/>
</dbReference>
<proteinExistence type="predicted"/>
<evidence type="ECO:0000313" key="2">
    <source>
        <dbReference type="EMBL" id="KAF2122735.1"/>
    </source>
</evidence>
<name>A0A6A5ZUI3_9PLEO</name>
<organism evidence="2 3">
    <name type="scientific">Lophiotrema nucula</name>
    <dbReference type="NCBI Taxonomy" id="690887"/>
    <lineage>
        <taxon>Eukaryota</taxon>
        <taxon>Fungi</taxon>
        <taxon>Dikarya</taxon>
        <taxon>Ascomycota</taxon>
        <taxon>Pezizomycotina</taxon>
        <taxon>Dothideomycetes</taxon>
        <taxon>Pleosporomycetidae</taxon>
        <taxon>Pleosporales</taxon>
        <taxon>Lophiotremataceae</taxon>
        <taxon>Lophiotrema</taxon>
    </lineage>
</organism>